<organism evidence="2 3">
    <name type="scientific">Thauera phenolivorans</name>
    <dbReference type="NCBI Taxonomy" id="1792543"/>
    <lineage>
        <taxon>Bacteria</taxon>
        <taxon>Pseudomonadati</taxon>
        <taxon>Pseudomonadota</taxon>
        <taxon>Betaproteobacteria</taxon>
        <taxon>Rhodocyclales</taxon>
        <taxon>Zoogloeaceae</taxon>
        <taxon>Thauera</taxon>
    </lineage>
</organism>
<evidence type="ECO:0000313" key="3">
    <source>
        <dbReference type="Proteomes" id="UP000536534"/>
    </source>
</evidence>
<protein>
    <submittedName>
        <fullName evidence="2">Aminoacyl-tRNA hydrolase</fullName>
    </submittedName>
</protein>
<dbReference type="EMBL" id="JAAYYV010000122">
    <property type="protein sequence ID" value="NLF53710.1"/>
    <property type="molecule type" value="Genomic_DNA"/>
</dbReference>
<sequence length="39" mass="4229">AAPPRTRRATRPTRASVTRRLEGKARRASVKAGRGKVGE</sequence>
<dbReference type="AlphaFoldDB" id="A0A7X7R723"/>
<proteinExistence type="predicted"/>
<feature type="compositionally biased region" description="Basic residues" evidence="1">
    <location>
        <begin position="1"/>
        <end position="11"/>
    </location>
</feature>
<gene>
    <name evidence="2" type="ORF">GX576_04795</name>
</gene>
<reference evidence="2 3" key="1">
    <citation type="journal article" date="2020" name="Biotechnol. Biofuels">
        <title>New insights from the biogas microbiome by comprehensive genome-resolved metagenomics of nearly 1600 species originating from multiple anaerobic digesters.</title>
        <authorList>
            <person name="Campanaro S."/>
            <person name="Treu L."/>
            <person name="Rodriguez-R L.M."/>
            <person name="Kovalovszki A."/>
            <person name="Ziels R.M."/>
            <person name="Maus I."/>
            <person name="Zhu X."/>
            <person name="Kougias P.G."/>
            <person name="Basile A."/>
            <person name="Luo G."/>
            <person name="Schluter A."/>
            <person name="Konstantinidis K.T."/>
            <person name="Angelidaki I."/>
        </authorList>
    </citation>
    <scope>NUCLEOTIDE SEQUENCE [LARGE SCALE GENOMIC DNA]</scope>
    <source>
        <strain evidence="2">AS06rmzACSIP_256</strain>
    </source>
</reference>
<accession>A0A7X7R723</accession>
<name>A0A7X7R723_9RHOO</name>
<feature type="region of interest" description="Disordered" evidence="1">
    <location>
        <begin position="1"/>
        <end position="39"/>
    </location>
</feature>
<comment type="caution">
    <text evidence="2">The sequence shown here is derived from an EMBL/GenBank/DDBJ whole genome shotgun (WGS) entry which is preliminary data.</text>
</comment>
<feature type="non-terminal residue" evidence="2">
    <location>
        <position position="1"/>
    </location>
</feature>
<keyword evidence="2" id="KW-0378">Hydrolase</keyword>
<evidence type="ECO:0000256" key="1">
    <source>
        <dbReference type="SAM" id="MobiDB-lite"/>
    </source>
</evidence>
<evidence type="ECO:0000313" key="2">
    <source>
        <dbReference type="EMBL" id="NLF53710.1"/>
    </source>
</evidence>
<dbReference type="GO" id="GO:0016787">
    <property type="term" value="F:hydrolase activity"/>
    <property type="evidence" value="ECO:0007669"/>
    <property type="project" value="UniProtKB-KW"/>
</dbReference>
<dbReference type="Proteomes" id="UP000536534">
    <property type="component" value="Unassembled WGS sequence"/>
</dbReference>